<sequence length="580" mass="68372">MKYTHKFQKTPENNKTKKMYAGDIEKHRIFRKILSIGYELETSTLSKFSLIGNSDDDEKILLNTSSNAKDYEIIKKIQNDKATEEENEKYENRLEELFEIDLYTTQSINKNKSNKLVKDENSTFLVANDVAVTPFTKYLNKSCNLNEKEDGEDLIDKNELYTFDSYCDGKYKINFENWGKQDCGTFADVEWIVTYYNPKISNNIILDTFINVAKNLILHLSGLKKTKGRLVMNFSETDTEVIKKPENRIFYNLPGTNMYYIQTYLLDEEMDTDDICVVPQMTFSCHIKDIVDIFKEIAIDSINIFENHTRLSRERVNLINKIEKYVNKLFESYNKSVPKDKRIRENKNVGVVKSIKNCIFMILFKLARYFNNYLQDEKVKNKSKNAKYLKDTLYFNSRHTNYELYKSLKNYISEYFSNSIDDKEIITIVQTLIVQQNILEEFLIEDKEYVRKNAFLITNNLEKDNKKYGNPYYSLISYFNFFEDPIDEISNDWLEYSGIDVYSSTSDIKNHVVLCEVRSFARNMNTYIYSIADAELKNEMTNGICNRMTNAFKPDIPIISIKSLKRFVGLYEEKMKKQKK</sequence>
<protein>
    <submittedName>
        <fullName evidence="1">Uncharacterized protein</fullName>
    </submittedName>
</protein>
<name>A0A6C0ERG3_9ZZZZ</name>
<proteinExistence type="predicted"/>
<dbReference type="AlphaFoldDB" id="A0A6C0ERG3"/>
<evidence type="ECO:0000313" key="1">
    <source>
        <dbReference type="EMBL" id="QHT31776.1"/>
    </source>
</evidence>
<accession>A0A6C0ERG3</accession>
<reference evidence="1" key="1">
    <citation type="journal article" date="2020" name="Nature">
        <title>Giant virus diversity and host interactions through global metagenomics.</title>
        <authorList>
            <person name="Schulz F."/>
            <person name="Roux S."/>
            <person name="Paez-Espino D."/>
            <person name="Jungbluth S."/>
            <person name="Walsh D.A."/>
            <person name="Denef V.J."/>
            <person name="McMahon K.D."/>
            <person name="Konstantinidis K.T."/>
            <person name="Eloe-Fadrosh E.A."/>
            <person name="Kyrpides N.C."/>
            <person name="Woyke T."/>
        </authorList>
    </citation>
    <scope>NUCLEOTIDE SEQUENCE</scope>
    <source>
        <strain evidence="1">GVMAG-M-3300009155-48</strain>
    </source>
</reference>
<dbReference type="EMBL" id="MN738925">
    <property type="protein sequence ID" value="QHT31776.1"/>
    <property type="molecule type" value="Genomic_DNA"/>
</dbReference>
<organism evidence="1">
    <name type="scientific">viral metagenome</name>
    <dbReference type="NCBI Taxonomy" id="1070528"/>
    <lineage>
        <taxon>unclassified sequences</taxon>
        <taxon>metagenomes</taxon>
        <taxon>organismal metagenomes</taxon>
    </lineage>
</organism>